<feature type="compositionally biased region" description="Basic and acidic residues" evidence="3">
    <location>
        <begin position="157"/>
        <end position="167"/>
    </location>
</feature>
<dbReference type="InterPro" id="IPR020084">
    <property type="entry name" value="NUDIX_hydrolase_CS"/>
</dbReference>
<dbReference type="Gene3D" id="3.90.79.10">
    <property type="entry name" value="Nucleoside Triphosphate Pyrophosphohydrolase"/>
    <property type="match status" value="1"/>
</dbReference>
<dbReference type="SUPFAM" id="SSF55811">
    <property type="entry name" value="Nudix"/>
    <property type="match status" value="1"/>
</dbReference>
<dbReference type="GO" id="GO:0016787">
    <property type="term" value="F:hydrolase activity"/>
    <property type="evidence" value="ECO:0007669"/>
    <property type="project" value="UniProtKB-KW"/>
</dbReference>
<keyword evidence="2" id="KW-0378">Hydrolase</keyword>
<name>A0A7W7H2T0_9ACTN</name>
<evidence type="ECO:0000256" key="2">
    <source>
        <dbReference type="ARBA" id="ARBA00022801"/>
    </source>
</evidence>
<dbReference type="CDD" id="cd04688">
    <property type="entry name" value="NUDIX_Hydrolase"/>
    <property type="match status" value="1"/>
</dbReference>
<dbReference type="Proteomes" id="UP000546162">
    <property type="component" value="Unassembled WGS sequence"/>
</dbReference>
<dbReference type="AlphaFoldDB" id="A0A7W7H2T0"/>
<evidence type="ECO:0000259" key="4">
    <source>
        <dbReference type="PROSITE" id="PS51462"/>
    </source>
</evidence>
<organism evidence="5 6">
    <name type="scientific">Actinoplanes octamycinicus</name>
    <dbReference type="NCBI Taxonomy" id="135948"/>
    <lineage>
        <taxon>Bacteria</taxon>
        <taxon>Bacillati</taxon>
        <taxon>Actinomycetota</taxon>
        <taxon>Actinomycetes</taxon>
        <taxon>Micromonosporales</taxon>
        <taxon>Micromonosporaceae</taxon>
        <taxon>Actinoplanes</taxon>
    </lineage>
</organism>
<dbReference type="InterPro" id="IPR000086">
    <property type="entry name" value="NUDIX_hydrolase_dom"/>
</dbReference>
<dbReference type="Pfam" id="PF00293">
    <property type="entry name" value="NUDIX"/>
    <property type="match status" value="1"/>
</dbReference>
<feature type="domain" description="Nudix hydrolase" evidence="4">
    <location>
        <begin position="14"/>
        <end position="144"/>
    </location>
</feature>
<evidence type="ECO:0000313" key="5">
    <source>
        <dbReference type="EMBL" id="MBB4742627.1"/>
    </source>
</evidence>
<dbReference type="RefSeq" id="WP_185042970.1">
    <property type="nucleotide sequence ID" value="NZ_BAABFG010000005.1"/>
</dbReference>
<comment type="cofactor">
    <cofactor evidence="1">
        <name>Mg(2+)</name>
        <dbReference type="ChEBI" id="CHEBI:18420"/>
    </cofactor>
</comment>
<evidence type="ECO:0000256" key="3">
    <source>
        <dbReference type="SAM" id="MobiDB-lite"/>
    </source>
</evidence>
<dbReference type="EMBL" id="JACHNB010000001">
    <property type="protein sequence ID" value="MBB4742627.1"/>
    <property type="molecule type" value="Genomic_DNA"/>
</dbReference>
<gene>
    <name evidence="5" type="ORF">BJY16_006086</name>
</gene>
<dbReference type="InterPro" id="IPR015797">
    <property type="entry name" value="NUDIX_hydrolase-like_dom_sf"/>
</dbReference>
<evidence type="ECO:0000313" key="6">
    <source>
        <dbReference type="Proteomes" id="UP000546162"/>
    </source>
</evidence>
<proteinExistence type="predicted"/>
<reference evidence="5 6" key="1">
    <citation type="submission" date="2020-08" db="EMBL/GenBank/DDBJ databases">
        <title>Sequencing the genomes of 1000 actinobacteria strains.</title>
        <authorList>
            <person name="Klenk H.-P."/>
        </authorList>
    </citation>
    <scope>NUCLEOTIDE SEQUENCE [LARGE SCALE GENOMIC DNA]</scope>
    <source>
        <strain evidence="5 6">DSM 45809</strain>
    </source>
</reference>
<sequence>MEANDIDWSGPQGSFKLRAAGVVSDGERVLVCAVDGIDGWFLPGGRVRFGEDSAAGLRRELWEELGVRVSVDGGPLLVAEGIRDAGGVIHQEVCFYYPVAWPERVPPEPVTGRDGNRFRWVRFDDLAGLPFLPPEILGVLTGRVGGLRHVCFDRRAPRPAERGKSPDHGGMTGRRA</sequence>
<keyword evidence="6" id="KW-1185">Reference proteome</keyword>
<dbReference type="PANTHER" id="PTHR43046:SF14">
    <property type="entry name" value="MUTT_NUDIX FAMILY PROTEIN"/>
    <property type="match status" value="1"/>
</dbReference>
<dbReference type="PROSITE" id="PS51462">
    <property type="entry name" value="NUDIX"/>
    <property type="match status" value="1"/>
</dbReference>
<feature type="region of interest" description="Disordered" evidence="3">
    <location>
        <begin position="157"/>
        <end position="176"/>
    </location>
</feature>
<evidence type="ECO:0000256" key="1">
    <source>
        <dbReference type="ARBA" id="ARBA00001946"/>
    </source>
</evidence>
<dbReference type="PANTHER" id="PTHR43046">
    <property type="entry name" value="GDP-MANNOSE MANNOSYL HYDROLASE"/>
    <property type="match status" value="1"/>
</dbReference>
<protein>
    <submittedName>
        <fullName evidence="5">8-oxo-dGTP pyrophosphatase MutT (NUDIX family)</fullName>
    </submittedName>
</protein>
<accession>A0A7W7H2T0</accession>
<dbReference type="PROSITE" id="PS00893">
    <property type="entry name" value="NUDIX_BOX"/>
    <property type="match status" value="1"/>
</dbReference>
<comment type="caution">
    <text evidence="5">The sequence shown here is derived from an EMBL/GenBank/DDBJ whole genome shotgun (WGS) entry which is preliminary data.</text>
</comment>